<name>A0A1B9F6L1_9BACT</name>
<gene>
    <name evidence="2" type="ORF">DBT_0874</name>
</gene>
<sequence>MWSTPLLSLFSVSIYTLNAAISEFAQDTRSEGQRRTQVLRAPSDKVDWAKSPIPKGGKRRQKHKIWIHPKNKFSEEPDVS</sequence>
<reference evidence="2 3" key="1">
    <citation type="submission" date="2016-06" db="EMBL/GenBank/DDBJ databases">
        <title>Respiratory ammonification of nitrate coupled to the oxidation of elemental sulfur in deep-sea autotrophic thermophilic bacteria.</title>
        <authorList>
            <person name="Slobodkina G.B."/>
            <person name="Mardanov A.V."/>
            <person name="Ravin N.V."/>
            <person name="Frolova A.A."/>
            <person name="Viryasiv M.B."/>
            <person name="Chernyh N.A."/>
            <person name="Bonch-Osmolovskaya E.A."/>
            <person name="Slobodkin A.I."/>
        </authorList>
    </citation>
    <scope>NUCLEOTIDE SEQUENCE [LARGE SCALE GENOMIC DNA]</scope>
    <source>
        <strain evidence="2 3">S69</strain>
    </source>
</reference>
<feature type="compositionally biased region" description="Basic residues" evidence="1">
    <location>
        <begin position="56"/>
        <end position="71"/>
    </location>
</feature>
<protein>
    <submittedName>
        <fullName evidence="2">Uncharacterized protein</fullName>
    </submittedName>
</protein>
<evidence type="ECO:0000256" key="1">
    <source>
        <dbReference type="SAM" id="MobiDB-lite"/>
    </source>
</evidence>
<keyword evidence="3" id="KW-1185">Reference proteome</keyword>
<evidence type="ECO:0000313" key="3">
    <source>
        <dbReference type="Proteomes" id="UP000093080"/>
    </source>
</evidence>
<dbReference type="Proteomes" id="UP000093080">
    <property type="component" value="Unassembled WGS sequence"/>
</dbReference>
<comment type="caution">
    <text evidence="2">The sequence shown here is derived from an EMBL/GenBank/DDBJ whole genome shotgun (WGS) entry which is preliminary data.</text>
</comment>
<proteinExistence type="predicted"/>
<evidence type="ECO:0000313" key="2">
    <source>
        <dbReference type="EMBL" id="OCC15523.1"/>
    </source>
</evidence>
<dbReference type="EMBL" id="MAGO01000004">
    <property type="protein sequence ID" value="OCC15523.1"/>
    <property type="molecule type" value="Genomic_DNA"/>
</dbReference>
<dbReference type="AlphaFoldDB" id="A0A1B9F6L1"/>
<organism evidence="2 3">
    <name type="scientific">Dissulfuribacter thermophilus</name>
    <dbReference type="NCBI Taxonomy" id="1156395"/>
    <lineage>
        <taxon>Bacteria</taxon>
        <taxon>Pseudomonadati</taxon>
        <taxon>Thermodesulfobacteriota</taxon>
        <taxon>Dissulfuribacteria</taxon>
        <taxon>Dissulfuribacterales</taxon>
        <taxon>Dissulfuribacteraceae</taxon>
        <taxon>Dissulfuribacter</taxon>
    </lineage>
</organism>
<accession>A0A1B9F6L1</accession>
<feature type="region of interest" description="Disordered" evidence="1">
    <location>
        <begin position="47"/>
        <end position="80"/>
    </location>
</feature>